<dbReference type="Pfam" id="PF01471">
    <property type="entry name" value="PG_binding_1"/>
    <property type="match status" value="1"/>
</dbReference>
<evidence type="ECO:0000313" key="2">
    <source>
        <dbReference type="EMBL" id="RNJ49596.1"/>
    </source>
</evidence>
<reference evidence="2 3" key="1">
    <citation type="submission" date="2018-08" db="EMBL/GenBank/DDBJ databases">
        <title>Genome sequence of Methylocystis hirsuta CSC1, a methanotroph able to accumulate PHAs.</title>
        <authorList>
            <person name="Bordel S."/>
            <person name="Rodriguez E."/>
            <person name="Gancedo J."/>
            <person name="Munoz R."/>
        </authorList>
    </citation>
    <scope>NUCLEOTIDE SEQUENCE [LARGE SCALE GENOMIC DNA]</scope>
    <source>
        <strain evidence="2 3">CSC1</strain>
    </source>
</reference>
<name>A0A3M9XPK9_9HYPH</name>
<dbReference type="OrthoDB" id="9787225at2"/>
<dbReference type="InterPro" id="IPR036365">
    <property type="entry name" value="PGBD-like_sf"/>
</dbReference>
<dbReference type="InterPro" id="IPR002477">
    <property type="entry name" value="Peptidoglycan-bd-like"/>
</dbReference>
<gene>
    <name evidence="2" type="ORF">D1O30_08260</name>
</gene>
<proteinExistence type="predicted"/>
<accession>A0A3M9XPK9</accession>
<sequence length="139" mass="15130">MFVQQLNQCQPIRASSPICMITTALSGLRCVSAHERRRANERTRIMTQVAVNLKTIDLRKAELHSIAGDDIKTLQALLNLFLTAGDVGEDGAPIPPLILDATAGANTKEALLAFQTAAHLAKDAIVGPLTWRKLIEQDF</sequence>
<dbReference type="Proteomes" id="UP000268623">
    <property type="component" value="Unassembled WGS sequence"/>
</dbReference>
<dbReference type="InterPro" id="IPR036366">
    <property type="entry name" value="PGBDSf"/>
</dbReference>
<organism evidence="2 3">
    <name type="scientific">Methylocystis hirsuta</name>
    <dbReference type="NCBI Taxonomy" id="369798"/>
    <lineage>
        <taxon>Bacteria</taxon>
        <taxon>Pseudomonadati</taxon>
        <taxon>Pseudomonadota</taxon>
        <taxon>Alphaproteobacteria</taxon>
        <taxon>Hyphomicrobiales</taxon>
        <taxon>Methylocystaceae</taxon>
        <taxon>Methylocystis</taxon>
    </lineage>
</organism>
<keyword evidence="3" id="KW-1185">Reference proteome</keyword>
<comment type="caution">
    <text evidence="2">The sequence shown here is derived from an EMBL/GenBank/DDBJ whole genome shotgun (WGS) entry which is preliminary data.</text>
</comment>
<evidence type="ECO:0000259" key="1">
    <source>
        <dbReference type="Pfam" id="PF01471"/>
    </source>
</evidence>
<protein>
    <submittedName>
        <fullName evidence="2">Peptidoglycan-binding protein</fullName>
    </submittedName>
</protein>
<evidence type="ECO:0000313" key="3">
    <source>
        <dbReference type="Proteomes" id="UP000268623"/>
    </source>
</evidence>
<dbReference type="Gene3D" id="1.10.101.10">
    <property type="entry name" value="PGBD-like superfamily/PGBD"/>
    <property type="match status" value="1"/>
</dbReference>
<dbReference type="EMBL" id="QWDD01000001">
    <property type="protein sequence ID" value="RNJ49596.1"/>
    <property type="molecule type" value="Genomic_DNA"/>
</dbReference>
<feature type="domain" description="Peptidoglycan binding-like" evidence="1">
    <location>
        <begin position="68"/>
        <end position="134"/>
    </location>
</feature>
<dbReference type="SUPFAM" id="SSF47090">
    <property type="entry name" value="PGBD-like"/>
    <property type="match status" value="1"/>
</dbReference>
<dbReference type="AlphaFoldDB" id="A0A3M9XPK9"/>